<dbReference type="Gene3D" id="1.25.40.10">
    <property type="entry name" value="Tetratricopeptide repeat domain"/>
    <property type="match status" value="1"/>
</dbReference>
<protein>
    <submittedName>
        <fullName evidence="2">Tetratricopeptide repeat protein</fullName>
    </submittedName>
</protein>
<dbReference type="EMBL" id="CP033433">
    <property type="protein sequence ID" value="AYQ75312.1"/>
    <property type="molecule type" value="Genomic_DNA"/>
</dbReference>
<name>A0A3G3K4E6_9BACL</name>
<feature type="chain" id="PRO_5038698796" evidence="1">
    <location>
        <begin position="30"/>
        <end position="396"/>
    </location>
</feature>
<dbReference type="Pfam" id="PF13181">
    <property type="entry name" value="TPR_8"/>
    <property type="match status" value="1"/>
</dbReference>
<dbReference type="InterPro" id="IPR019734">
    <property type="entry name" value="TPR_rpt"/>
</dbReference>
<keyword evidence="1" id="KW-0732">Signal</keyword>
<feature type="signal peptide" evidence="1">
    <location>
        <begin position="1"/>
        <end position="29"/>
    </location>
</feature>
<evidence type="ECO:0000256" key="1">
    <source>
        <dbReference type="SAM" id="SignalP"/>
    </source>
</evidence>
<dbReference type="InterPro" id="IPR011990">
    <property type="entry name" value="TPR-like_helical_dom_sf"/>
</dbReference>
<gene>
    <name evidence="2" type="ORF">EAV92_23880</name>
</gene>
<accession>A0A3G3K4E6</accession>
<dbReference type="AlphaFoldDB" id="A0A3G3K4E6"/>
<evidence type="ECO:0000313" key="3">
    <source>
        <dbReference type="Proteomes" id="UP000269097"/>
    </source>
</evidence>
<evidence type="ECO:0000313" key="2">
    <source>
        <dbReference type="EMBL" id="AYQ75312.1"/>
    </source>
</evidence>
<proteinExistence type="predicted"/>
<keyword evidence="3" id="KW-1185">Reference proteome</keyword>
<dbReference type="RefSeq" id="WP_123043393.1">
    <property type="nucleotide sequence ID" value="NZ_CP033433.1"/>
</dbReference>
<dbReference type="KEGG" id="coh:EAV92_23880"/>
<dbReference type="SUPFAM" id="SSF48452">
    <property type="entry name" value="TPR-like"/>
    <property type="match status" value="1"/>
</dbReference>
<organism evidence="2 3">
    <name type="scientific">Cohnella candidum</name>
    <dbReference type="NCBI Taxonomy" id="2674991"/>
    <lineage>
        <taxon>Bacteria</taxon>
        <taxon>Bacillati</taxon>
        <taxon>Bacillota</taxon>
        <taxon>Bacilli</taxon>
        <taxon>Bacillales</taxon>
        <taxon>Paenibacillaceae</taxon>
        <taxon>Cohnella</taxon>
    </lineage>
</organism>
<sequence length="396" mass="43927">MKTTPSWSRRLAGLALSLTVAASFTSAIGAIGAAPSAVYAASAQSTDPVSQPVWPVLLYEENDPGRVLPSLREYVAQELKMSKDEASYMEGDPFYEVNLGGMPDGYFRQFLVATYAGEHFYLLLLATDKSVTHIRTLDTVSEDDEGDIIINTAKFDLEVEGSKITLWSQAPYRAFQSDATLEWDGSKLNVLSHEYSDPTDDYFQQKDALLKKSDLTGLMKLEGDGETGVMYPAFYEEYFSLAAPTLQLAYKKSLDAYKKGDAKSAANMLQYGLRQYAEPYGLWEWSTGKLTAADLKTADADFHPEGRLPAATFIPMLNDYGFFLSEAKRYKEAKPILLNVIQLAPTRAVAYLNAADTEWALGDKKNAKAHYQKYLKLLGKNASKAPARVQQRIKAK</sequence>
<reference evidence="2 3" key="1">
    <citation type="submission" date="2018-10" db="EMBL/GenBank/DDBJ databases">
        <title>Genome Sequence of Cohnella sp.</title>
        <authorList>
            <person name="Srinivasan S."/>
            <person name="Kim M.K."/>
        </authorList>
    </citation>
    <scope>NUCLEOTIDE SEQUENCE [LARGE SCALE GENOMIC DNA]</scope>
    <source>
        <strain evidence="2 3">18JY8-7</strain>
    </source>
</reference>
<dbReference type="Proteomes" id="UP000269097">
    <property type="component" value="Chromosome"/>
</dbReference>